<dbReference type="STRING" id="157783.LK03_21350"/>
<evidence type="ECO:0000313" key="12">
    <source>
        <dbReference type="EMBL" id="AIR91643.1"/>
    </source>
</evidence>
<name>A0A089YJ25_9PSED</name>
<dbReference type="Pfam" id="PF04577">
    <property type="entry name" value="Glyco_transf_61"/>
    <property type="match status" value="1"/>
</dbReference>
<evidence type="ECO:0000256" key="3">
    <source>
        <dbReference type="ARBA" id="ARBA00022679"/>
    </source>
</evidence>
<keyword evidence="6" id="KW-0325">Glycoprotein</keyword>
<keyword evidence="5" id="KW-0256">Endoplasmic reticulum</keyword>
<evidence type="ECO:0000256" key="2">
    <source>
        <dbReference type="ARBA" id="ARBA00022676"/>
    </source>
</evidence>
<proteinExistence type="predicted"/>
<dbReference type="InterPro" id="IPR049625">
    <property type="entry name" value="Glyco_transf_61_cat"/>
</dbReference>
<evidence type="ECO:0000259" key="11">
    <source>
        <dbReference type="Pfam" id="PF04577"/>
    </source>
</evidence>
<dbReference type="InterPro" id="IPR007657">
    <property type="entry name" value="Glycosyltransferase_61"/>
</dbReference>
<keyword evidence="4" id="KW-0732">Signal</keyword>
<comment type="catalytic activity">
    <reaction evidence="10">
        <text>L-threonyl-[protein] + UDP-N-acetyl-alpha-D-glucosamine = 3-O-(N-acetyl-beta-D-glucosaminyl)-L-threonyl-[protein] + UDP + H(+)</text>
        <dbReference type="Rhea" id="RHEA:48908"/>
        <dbReference type="Rhea" id="RHEA-COMP:11060"/>
        <dbReference type="Rhea" id="RHEA-COMP:12252"/>
        <dbReference type="ChEBI" id="CHEBI:15378"/>
        <dbReference type="ChEBI" id="CHEBI:30013"/>
        <dbReference type="ChEBI" id="CHEBI:57705"/>
        <dbReference type="ChEBI" id="CHEBI:58223"/>
        <dbReference type="ChEBI" id="CHEBI:90840"/>
        <dbReference type="EC" id="2.4.1.255"/>
    </reaction>
</comment>
<reference evidence="12 13" key="1">
    <citation type="submission" date="2014-09" db="EMBL/GenBank/DDBJ databases">
        <authorList>
            <person name="Chan K.-G."/>
        </authorList>
    </citation>
    <scope>NUCLEOTIDE SEQUENCE [LARGE SCALE GENOMIC DNA]</scope>
    <source>
        <strain evidence="12 13">ND07</strain>
    </source>
</reference>
<dbReference type="EC" id="2.4.1.255" evidence="1"/>
<dbReference type="eggNOG" id="COG4421">
    <property type="taxonomic scope" value="Bacteria"/>
</dbReference>
<evidence type="ECO:0000256" key="6">
    <source>
        <dbReference type="ARBA" id="ARBA00023180"/>
    </source>
</evidence>
<evidence type="ECO:0000256" key="8">
    <source>
        <dbReference type="ARBA" id="ARBA00042574"/>
    </source>
</evidence>
<evidence type="ECO:0000256" key="1">
    <source>
        <dbReference type="ARBA" id="ARBA00011970"/>
    </source>
</evidence>
<evidence type="ECO:0000313" key="13">
    <source>
        <dbReference type="Proteomes" id="UP000029493"/>
    </source>
</evidence>
<dbReference type="EMBL" id="CP009455">
    <property type="protein sequence ID" value="AIR91643.1"/>
    <property type="molecule type" value="Genomic_DNA"/>
</dbReference>
<gene>
    <name evidence="12" type="ORF">LK03_21350</name>
</gene>
<evidence type="ECO:0000256" key="10">
    <source>
        <dbReference type="ARBA" id="ARBA00049432"/>
    </source>
</evidence>
<keyword evidence="3" id="KW-0808">Transferase</keyword>
<evidence type="ECO:0000256" key="5">
    <source>
        <dbReference type="ARBA" id="ARBA00022824"/>
    </source>
</evidence>
<feature type="domain" description="Glycosyltransferase 61 catalytic" evidence="11">
    <location>
        <begin position="104"/>
        <end position="277"/>
    </location>
</feature>
<dbReference type="KEGG" id="psw:LK03_21350"/>
<accession>A0A089YJ25</accession>
<dbReference type="AlphaFoldDB" id="A0A089YJ25"/>
<comment type="catalytic activity">
    <reaction evidence="9">
        <text>L-seryl-[protein] + UDP-N-acetyl-alpha-D-glucosamine = 3-O-(N-acetyl-beta-D-glucosaminyl)-L-seryl-[protein] + UDP + H(+)</text>
        <dbReference type="Rhea" id="RHEA:48904"/>
        <dbReference type="Rhea" id="RHEA-COMP:9863"/>
        <dbReference type="Rhea" id="RHEA-COMP:12251"/>
        <dbReference type="ChEBI" id="CHEBI:15378"/>
        <dbReference type="ChEBI" id="CHEBI:29999"/>
        <dbReference type="ChEBI" id="CHEBI:57705"/>
        <dbReference type="ChEBI" id="CHEBI:58223"/>
        <dbReference type="ChEBI" id="CHEBI:90838"/>
        <dbReference type="EC" id="2.4.1.255"/>
    </reaction>
</comment>
<sequence>MHKGADFEDVEVSSAQPLVEKHGTRFAASFSHGSLTVAHLKNIRFYKSHGLIVTEEGWILRDTMLHDHIDRMIARIESGELDLNAPCTHIISEPTAIIGGQQNFYHWMFNWLSKFTALNGSRFSSIAKGLVFNGPIERFQWETLFKLGVGKGKNCHFIQRSSPVLIEDAIVPTLFSNPVHSLGHIEWLRSLMSSEERVEGVTERVYISRKDAVKGNRQIINETELIALLEKYEFSIVRLGDLTLKQQASVFRHARFVIAPHGAGLANVIYAQPGACFLEMQAKDAYTQVFWSLGLISGAARYDVLTCESFGDSIPYQKDIEIDLARLEQVIIEKWGLGS</sequence>
<dbReference type="PANTHER" id="PTHR20961:SF148">
    <property type="entry name" value="EGF DOMAIN-SPECIFIC O-LINKED N-ACETYLGLUCOSAMINE TRANSFERASE"/>
    <property type="match status" value="1"/>
</dbReference>
<keyword evidence="2" id="KW-0328">Glycosyltransferase</keyword>
<evidence type="ECO:0000256" key="9">
    <source>
        <dbReference type="ARBA" id="ARBA00048317"/>
    </source>
</evidence>
<evidence type="ECO:0000256" key="4">
    <source>
        <dbReference type="ARBA" id="ARBA00022729"/>
    </source>
</evidence>
<dbReference type="RefSeq" id="WP_038414445.1">
    <property type="nucleotide sequence ID" value="NZ_CP009455.1"/>
</dbReference>
<keyword evidence="13" id="KW-1185">Reference proteome</keyword>
<evidence type="ECO:0000256" key="7">
    <source>
        <dbReference type="ARBA" id="ARBA00040944"/>
    </source>
</evidence>
<dbReference type="GO" id="GO:0097363">
    <property type="term" value="F:protein O-acetylglucosaminyltransferase activity"/>
    <property type="evidence" value="ECO:0007669"/>
    <property type="project" value="UniProtKB-EC"/>
</dbReference>
<dbReference type="PANTHER" id="PTHR20961">
    <property type="entry name" value="GLYCOSYLTRANSFERASE"/>
    <property type="match status" value="1"/>
</dbReference>
<protein>
    <recommendedName>
        <fullName evidence="7">EGF domain-specific O-linked N-acetylglucosamine transferase</fullName>
        <ecNumber evidence="1">2.4.1.255</ecNumber>
    </recommendedName>
    <alternativeName>
        <fullName evidence="8">Extracellular O-linked N-acetylglucosamine transferase</fullName>
    </alternativeName>
</protein>
<dbReference type="Proteomes" id="UP000029493">
    <property type="component" value="Chromosome"/>
</dbReference>
<organism evidence="12 13">
    <name type="scientific">Pseudomonas cremoricolorata</name>
    <dbReference type="NCBI Taxonomy" id="157783"/>
    <lineage>
        <taxon>Bacteria</taxon>
        <taxon>Pseudomonadati</taxon>
        <taxon>Pseudomonadota</taxon>
        <taxon>Gammaproteobacteria</taxon>
        <taxon>Pseudomonadales</taxon>
        <taxon>Pseudomonadaceae</taxon>
        <taxon>Pseudomonas</taxon>
    </lineage>
</organism>